<feature type="compositionally biased region" description="Basic and acidic residues" evidence="7">
    <location>
        <begin position="117"/>
        <end position="140"/>
    </location>
</feature>
<keyword evidence="4" id="KW-0479">Metal-binding</keyword>
<evidence type="ECO:0000256" key="7">
    <source>
        <dbReference type="SAM" id="MobiDB-lite"/>
    </source>
</evidence>
<dbReference type="Proteomes" id="UP000832034">
    <property type="component" value="Chromosome"/>
</dbReference>
<evidence type="ECO:0000313" key="10">
    <source>
        <dbReference type="Proteomes" id="UP000832034"/>
    </source>
</evidence>
<dbReference type="Pfam" id="PF01297">
    <property type="entry name" value="ZnuA"/>
    <property type="match status" value="1"/>
</dbReference>
<sequence>MKKLWCCGLAALLWQSVAQAQDVPQVMTSFSILHSVTADLAGQNHVNVNTLIGRNQNSHGHQLRASDVQNLQNSQLIVFNGLGFESAALQRAAKNTQVPIVEAAAGLDGLLQADAEHEHHDHAHETEAEHAAHAHEHQHESISANHTGLDPHVWLDPLKMPAYTRNITQALIKQQPENSLYYGLRWQMYQLKLAGLHGENAYQLASIPVAKRKVLTSHAAFGYMGQRYQIEFFAPVGGGHEAEASAKTLVDLIRQVKTQHIQAVFVENIADERLLKQLTQETGLSIQGTLYSDALADDAPDYFALYRHNVKVLRQALQS</sequence>
<dbReference type="PRINTS" id="PR00690">
    <property type="entry name" value="ADHESNFAMILY"/>
</dbReference>
<feature type="signal peptide" evidence="8">
    <location>
        <begin position="1"/>
        <end position="20"/>
    </location>
</feature>
<dbReference type="SUPFAM" id="SSF53807">
    <property type="entry name" value="Helical backbone' metal receptor"/>
    <property type="match status" value="1"/>
</dbReference>
<comment type="similarity">
    <text evidence="2 6">Belongs to the bacterial solute-binding protein 9 family.</text>
</comment>
<keyword evidence="5 8" id="KW-0732">Signal</keyword>
<gene>
    <name evidence="9" type="ORF">LVJ81_07570</name>
</gene>
<dbReference type="EMBL" id="CP091512">
    <property type="protein sequence ID" value="UOO91524.1"/>
    <property type="molecule type" value="Genomic_DNA"/>
</dbReference>
<evidence type="ECO:0000256" key="4">
    <source>
        <dbReference type="ARBA" id="ARBA00022723"/>
    </source>
</evidence>
<dbReference type="Gene3D" id="3.40.50.1980">
    <property type="entry name" value="Nitrogenase molybdenum iron protein domain"/>
    <property type="match status" value="2"/>
</dbReference>
<dbReference type="PANTHER" id="PTHR42953">
    <property type="entry name" value="HIGH-AFFINITY ZINC UPTAKE SYSTEM PROTEIN ZNUA-RELATED"/>
    <property type="match status" value="1"/>
</dbReference>
<feature type="chain" id="PRO_5045149779" evidence="8">
    <location>
        <begin position="21"/>
        <end position="319"/>
    </location>
</feature>
<proteinExistence type="inferred from homology"/>
<feature type="region of interest" description="Disordered" evidence="7">
    <location>
        <begin position="117"/>
        <end position="143"/>
    </location>
</feature>
<reference evidence="9" key="2">
    <citation type="journal article" date="2022" name="Res Sq">
        <title>Evolution of multicellular longitudinally dividing oral cavity symbionts (Neisseriaceae).</title>
        <authorList>
            <person name="Nyongesa S."/>
            <person name="Weber P."/>
            <person name="Bernet E."/>
            <person name="Pullido F."/>
            <person name="Nieckarz M."/>
            <person name="Delaby M."/>
            <person name="Nieves C."/>
            <person name="Viehboeck T."/>
            <person name="Krause N."/>
            <person name="Rivera-Millot A."/>
            <person name="Nakamura A."/>
            <person name="Vischer N."/>
            <person name="VanNieuwenhze M."/>
            <person name="Brun Y."/>
            <person name="Cava F."/>
            <person name="Bulgheresi S."/>
            <person name="Veyrier F."/>
        </authorList>
    </citation>
    <scope>NUCLEOTIDE SEQUENCE</scope>
    <source>
        <strain evidence="9">SAG 1488-6</strain>
    </source>
</reference>
<name>A0ABY4E6W5_VITST</name>
<reference evidence="9" key="1">
    <citation type="submission" date="2021-12" db="EMBL/GenBank/DDBJ databases">
        <authorList>
            <person name="Veyrier F.J."/>
        </authorList>
    </citation>
    <scope>NUCLEOTIDE SEQUENCE</scope>
    <source>
        <strain evidence="9">SAG 1488-6</strain>
    </source>
</reference>
<evidence type="ECO:0000256" key="3">
    <source>
        <dbReference type="ARBA" id="ARBA00022448"/>
    </source>
</evidence>
<dbReference type="PANTHER" id="PTHR42953:SF1">
    <property type="entry name" value="METAL-BINDING PROTEIN HI_0362-RELATED"/>
    <property type="match status" value="1"/>
</dbReference>
<evidence type="ECO:0000256" key="5">
    <source>
        <dbReference type="ARBA" id="ARBA00022729"/>
    </source>
</evidence>
<dbReference type="InterPro" id="IPR006128">
    <property type="entry name" value="Lipoprotein_PsaA-like"/>
</dbReference>
<evidence type="ECO:0000256" key="2">
    <source>
        <dbReference type="ARBA" id="ARBA00011028"/>
    </source>
</evidence>
<accession>A0ABY4E6W5</accession>
<organism evidence="9 10">
    <name type="scientific">Vitreoscilla stercoraria</name>
    <dbReference type="NCBI Taxonomy" id="61"/>
    <lineage>
        <taxon>Bacteria</taxon>
        <taxon>Pseudomonadati</taxon>
        <taxon>Pseudomonadota</taxon>
        <taxon>Betaproteobacteria</taxon>
        <taxon>Neisseriales</taxon>
        <taxon>Neisseriaceae</taxon>
        <taxon>Vitreoscilla</taxon>
    </lineage>
</organism>
<evidence type="ECO:0000256" key="8">
    <source>
        <dbReference type="SAM" id="SignalP"/>
    </source>
</evidence>
<keyword evidence="3 6" id="KW-0813">Transport</keyword>
<dbReference type="RefSeq" id="WP_019959017.1">
    <property type="nucleotide sequence ID" value="NZ_CP091512.1"/>
</dbReference>
<evidence type="ECO:0000313" key="9">
    <source>
        <dbReference type="EMBL" id="UOO91524.1"/>
    </source>
</evidence>
<evidence type="ECO:0000256" key="1">
    <source>
        <dbReference type="ARBA" id="ARBA00004196"/>
    </source>
</evidence>
<comment type="subcellular location">
    <subcellularLocation>
        <location evidence="1">Cell envelope</location>
    </subcellularLocation>
</comment>
<dbReference type="InterPro" id="IPR050492">
    <property type="entry name" value="Bact_metal-bind_prot9"/>
</dbReference>
<protein>
    <submittedName>
        <fullName evidence="9">Zinc ABC transporter substrate-binding protein</fullName>
    </submittedName>
</protein>
<evidence type="ECO:0000256" key="6">
    <source>
        <dbReference type="RuleBase" id="RU003512"/>
    </source>
</evidence>
<dbReference type="InterPro" id="IPR006127">
    <property type="entry name" value="ZnuA-like"/>
</dbReference>
<keyword evidence="10" id="KW-1185">Reference proteome</keyword>